<dbReference type="InterPro" id="IPR023393">
    <property type="entry name" value="START-like_dom_sf"/>
</dbReference>
<dbReference type="SMART" id="SM01000">
    <property type="entry name" value="Aha1_N"/>
    <property type="match status" value="1"/>
</dbReference>
<evidence type="ECO:0000259" key="2">
    <source>
        <dbReference type="SMART" id="SM01000"/>
    </source>
</evidence>
<evidence type="ECO:0000313" key="4">
    <source>
        <dbReference type="Proteomes" id="UP001306508"/>
    </source>
</evidence>
<dbReference type="SUPFAM" id="SSF55961">
    <property type="entry name" value="Bet v1-like"/>
    <property type="match status" value="1"/>
</dbReference>
<evidence type="ECO:0000313" key="3">
    <source>
        <dbReference type="EMBL" id="KAK5778579.1"/>
    </source>
</evidence>
<feature type="domain" description="Activator of Hsp90 ATPase AHSA1-like N-terminal" evidence="2">
    <location>
        <begin position="12"/>
        <end position="145"/>
    </location>
</feature>
<accession>A0AAN7W040</accession>
<dbReference type="SUPFAM" id="SSF103111">
    <property type="entry name" value="Activator of Hsp90 ATPase, Aha1"/>
    <property type="match status" value="1"/>
</dbReference>
<dbReference type="PANTHER" id="PTHR13009:SF22">
    <property type="entry name" value="LD43819P"/>
    <property type="match status" value="1"/>
</dbReference>
<dbReference type="GO" id="GO:0051087">
    <property type="term" value="F:protein-folding chaperone binding"/>
    <property type="evidence" value="ECO:0007669"/>
    <property type="project" value="InterPro"/>
</dbReference>
<dbReference type="Pfam" id="PF08327">
    <property type="entry name" value="AHSA1"/>
    <property type="match status" value="1"/>
</dbReference>
<comment type="caution">
    <text evidence="3">The sequence shown here is derived from an EMBL/GenBank/DDBJ whole genome shotgun (WGS) entry which is preliminary data.</text>
</comment>
<proteinExistence type="inferred from homology"/>
<name>A0AAN7W040_9SACH</name>
<protein>
    <recommendedName>
        <fullName evidence="2">Activator of Hsp90 ATPase AHSA1-like N-terminal domain-containing protein</fullName>
    </recommendedName>
</protein>
<dbReference type="CDD" id="cd08892">
    <property type="entry name" value="SRPBCC_Aha1"/>
    <property type="match status" value="1"/>
</dbReference>
<dbReference type="Proteomes" id="UP001306508">
    <property type="component" value="Unassembled WGS sequence"/>
</dbReference>
<dbReference type="InterPro" id="IPR013538">
    <property type="entry name" value="ASHA1/2-like_C"/>
</dbReference>
<dbReference type="InterPro" id="IPR036338">
    <property type="entry name" value="Aha1"/>
</dbReference>
<dbReference type="Gene3D" id="3.15.10.20">
    <property type="entry name" value="Activator of Hsp90 ATPase Aha1, N-terminal domain"/>
    <property type="match status" value="1"/>
</dbReference>
<dbReference type="Gene3D" id="3.30.530.20">
    <property type="match status" value="1"/>
</dbReference>
<dbReference type="PANTHER" id="PTHR13009">
    <property type="entry name" value="HEAT SHOCK PROTEIN 90 HSP90 CO-CHAPERONE AHA-1"/>
    <property type="match status" value="1"/>
</dbReference>
<evidence type="ECO:0000256" key="1">
    <source>
        <dbReference type="ARBA" id="ARBA00006817"/>
    </source>
</evidence>
<dbReference type="Pfam" id="PF09229">
    <property type="entry name" value="Aha1_N"/>
    <property type="match status" value="1"/>
</dbReference>
<comment type="similarity">
    <text evidence="1">Belongs to the AHA1 family.</text>
</comment>
<sequence>MVVNPNNWHWVDKNCIDWAREYFKSKLVQLNTGEHDGKYAEIKSILSIEGDCEVNQRKGKVISLFDLKIAMLIGGHVNKDEFEGSIVVPEVAFDSNIDDYQFEISIYKETSKLNEVKPVIREYLLSQLRSIFHQFGKDLLFEHGNDIQVPEEQVQSQYTKANQQNSFADVSSTTGSKKTATTVNKSIPVKDISSSKAVVKTLDNKDIPIVNTGGANTVTIHLEPSFNVPAVEIFNTFIDKERIMMWSRSPIREFDENKSTGSQYFMVGDRFELFNGNIESEVVESKLGSKLVLKWRLKDWRENLYSTMDMEFHESSEYHETKIQLTWSGIPVGEEDRVRANFEDYYVKPIKLTFGFGVVL</sequence>
<dbReference type="EMBL" id="JAWIZZ010000053">
    <property type="protein sequence ID" value="KAK5778579.1"/>
    <property type="molecule type" value="Genomic_DNA"/>
</dbReference>
<dbReference type="GO" id="GO:0001671">
    <property type="term" value="F:ATPase activator activity"/>
    <property type="evidence" value="ECO:0007669"/>
    <property type="project" value="InterPro"/>
</dbReference>
<gene>
    <name evidence="3" type="ORF">RI543_004247</name>
</gene>
<reference evidence="4" key="1">
    <citation type="submission" date="2023-07" db="EMBL/GenBank/DDBJ databases">
        <title>A draft genome of Kazachstania heterogenica Y-27499.</title>
        <authorList>
            <person name="Donic C."/>
            <person name="Kralova J.S."/>
            <person name="Fidel L."/>
            <person name="Ben-Dor S."/>
            <person name="Jung S."/>
        </authorList>
    </citation>
    <scope>NUCLEOTIDE SEQUENCE [LARGE SCALE GENOMIC DNA]</scope>
    <source>
        <strain evidence="4">Y27499</strain>
    </source>
</reference>
<dbReference type="GO" id="GO:0006457">
    <property type="term" value="P:protein folding"/>
    <property type="evidence" value="ECO:0007669"/>
    <property type="project" value="TreeGrafter"/>
</dbReference>
<dbReference type="InterPro" id="IPR015310">
    <property type="entry name" value="AHSA1-like_N"/>
</dbReference>
<dbReference type="GO" id="GO:0005829">
    <property type="term" value="C:cytosol"/>
    <property type="evidence" value="ECO:0007669"/>
    <property type="project" value="TreeGrafter"/>
</dbReference>
<dbReference type="AlphaFoldDB" id="A0AAN7W040"/>
<keyword evidence="4" id="KW-1185">Reference proteome</keyword>
<organism evidence="3 4">
    <name type="scientific">Arxiozyma heterogenica</name>
    <dbReference type="NCBI Taxonomy" id="278026"/>
    <lineage>
        <taxon>Eukaryota</taxon>
        <taxon>Fungi</taxon>
        <taxon>Dikarya</taxon>
        <taxon>Ascomycota</taxon>
        <taxon>Saccharomycotina</taxon>
        <taxon>Saccharomycetes</taxon>
        <taxon>Saccharomycetales</taxon>
        <taxon>Saccharomycetaceae</taxon>
        <taxon>Arxiozyma</taxon>
    </lineage>
</organism>